<keyword evidence="8" id="KW-1185">Reference proteome</keyword>
<evidence type="ECO:0000313" key="8">
    <source>
        <dbReference type="Proteomes" id="UP000239156"/>
    </source>
</evidence>
<evidence type="ECO:0000256" key="2">
    <source>
        <dbReference type="ARBA" id="ARBA00004642"/>
    </source>
</evidence>
<name>A0A2S4VJK4_9BASI</name>
<dbReference type="GO" id="GO:0005654">
    <property type="term" value="C:nucleoplasm"/>
    <property type="evidence" value="ECO:0007669"/>
    <property type="project" value="UniProtKB-SubCell"/>
</dbReference>
<dbReference type="Proteomes" id="UP000239156">
    <property type="component" value="Unassembled WGS sequence"/>
</dbReference>
<dbReference type="VEuPathDB" id="FungiDB:PSTT_06687"/>
<gene>
    <name evidence="7" type="ORF">PSTT_06687</name>
</gene>
<evidence type="ECO:0000256" key="1">
    <source>
        <dbReference type="ARBA" id="ARBA00004604"/>
    </source>
</evidence>
<dbReference type="Pfam" id="PF07767">
    <property type="entry name" value="Nop53"/>
    <property type="match status" value="1"/>
</dbReference>
<comment type="similarity">
    <text evidence="3">Belongs to the NOP53 family.</text>
</comment>
<dbReference type="AlphaFoldDB" id="A0A2S4VJK4"/>
<protein>
    <recommendedName>
        <fullName evidence="4">Ribosome biogenesis protein NOP53</fullName>
    </recommendedName>
</protein>
<proteinExistence type="inferred from homology"/>
<organism evidence="7 8">
    <name type="scientific">Puccinia striiformis</name>
    <dbReference type="NCBI Taxonomy" id="27350"/>
    <lineage>
        <taxon>Eukaryota</taxon>
        <taxon>Fungi</taxon>
        <taxon>Dikarya</taxon>
        <taxon>Basidiomycota</taxon>
        <taxon>Pucciniomycotina</taxon>
        <taxon>Pucciniomycetes</taxon>
        <taxon>Pucciniales</taxon>
        <taxon>Pucciniaceae</taxon>
        <taxon>Puccinia</taxon>
    </lineage>
</organism>
<keyword evidence="6" id="KW-0539">Nucleus</keyword>
<accession>A0A2S4VJK4</accession>
<dbReference type="VEuPathDB" id="FungiDB:PSHT_03708"/>
<dbReference type="InterPro" id="IPR011687">
    <property type="entry name" value="Nop53/GLTSCR2"/>
</dbReference>
<dbReference type="GO" id="GO:0005730">
    <property type="term" value="C:nucleolus"/>
    <property type="evidence" value="ECO:0007669"/>
    <property type="project" value="UniProtKB-SubCell"/>
</dbReference>
<evidence type="ECO:0000256" key="3">
    <source>
        <dbReference type="ARBA" id="ARBA00008838"/>
    </source>
</evidence>
<evidence type="ECO:0000256" key="4">
    <source>
        <dbReference type="ARBA" id="ARBA00018339"/>
    </source>
</evidence>
<comment type="subcellular location">
    <subcellularLocation>
        <location evidence="1">Nucleus</location>
        <location evidence="1">Nucleolus</location>
    </subcellularLocation>
    <subcellularLocation>
        <location evidence="2">Nucleus</location>
        <location evidence="2">Nucleoplasm</location>
    </subcellularLocation>
</comment>
<sequence>MDTVTPIKPPSSLKPNKTLVEVVNSVPAAVMAIPLPHPGQSYSPAPGQEEDQGSIAHVTRATEVSAKIDYGQTRSLTSAKRAALVAEYRLQAVRGGKVKGLQAVQDRHKCQLTEDLTESGLRGLKPEGNLWRDWSQSNTRIGKLDNRTKIGLVKGQRFQKG</sequence>
<dbReference type="EMBL" id="PKSL01000053">
    <property type="protein sequence ID" value="POW09669.1"/>
    <property type="molecule type" value="Genomic_DNA"/>
</dbReference>
<comment type="caution">
    <text evidence="7">The sequence shown here is derived from an EMBL/GenBank/DDBJ whole genome shotgun (WGS) entry which is preliminary data.</text>
</comment>
<evidence type="ECO:0000313" key="7">
    <source>
        <dbReference type="EMBL" id="POW09669.1"/>
    </source>
</evidence>
<evidence type="ECO:0000256" key="5">
    <source>
        <dbReference type="ARBA" id="ARBA00022517"/>
    </source>
</evidence>
<keyword evidence="5" id="KW-0690">Ribosome biogenesis</keyword>
<dbReference type="GO" id="GO:0042254">
    <property type="term" value="P:ribosome biogenesis"/>
    <property type="evidence" value="ECO:0007669"/>
    <property type="project" value="UniProtKB-KW"/>
</dbReference>
<reference evidence="7" key="1">
    <citation type="submission" date="2017-12" db="EMBL/GenBank/DDBJ databases">
        <title>Gene loss provides genomic basis for host adaptation in cereal stripe rust fungi.</title>
        <authorList>
            <person name="Xia C."/>
        </authorList>
    </citation>
    <scope>NUCLEOTIDE SEQUENCE [LARGE SCALE GENOMIC DNA]</scope>
    <source>
        <strain evidence="7">93-210</strain>
    </source>
</reference>
<evidence type="ECO:0000256" key="6">
    <source>
        <dbReference type="ARBA" id="ARBA00023242"/>
    </source>
</evidence>